<dbReference type="Proteomes" id="UP000595070">
    <property type="component" value="Chromosome"/>
</dbReference>
<gene>
    <name evidence="1" type="ORF">IMC75_05145</name>
</gene>
<sequence>MFKTMQHILNHTDDTSLARYFSYNNINKFQHTKALFLKCQSIEEWLLKGHYDMVNSSLEFVKKFEFILDKKILNSILEQSVLLKDKYTKLQEAKAIIKTNFKRKSEPLHTLMFLSHLRVLKFPISNDMLYLNKTQIMQKLKELAIKHYKNSQGKLKLWGDILQYDIIYDDELLVLSMQGECGDSTF</sequence>
<reference evidence="1 2" key="1">
    <citation type="submission" date="2020-10" db="EMBL/GenBank/DDBJ databases">
        <title>Campylobacter and Helicobacter PacBio genomes.</title>
        <authorList>
            <person name="Lane C."/>
        </authorList>
    </citation>
    <scope>NUCLEOTIDE SEQUENCE [LARGE SCALE GENOMIC DNA]</scope>
    <source>
        <strain evidence="1 2">2016D-0074</strain>
    </source>
</reference>
<dbReference type="EMBL" id="CP063079">
    <property type="protein sequence ID" value="QOQ88359.1"/>
    <property type="molecule type" value="Genomic_DNA"/>
</dbReference>
<protein>
    <submittedName>
        <fullName evidence="1">Uncharacterized protein</fullName>
    </submittedName>
</protein>
<name>A0ABX6TT75_9BACT</name>
<accession>A0ABX6TT75</accession>
<evidence type="ECO:0000313" key="2">
    <source>
        <dbReference type="Proteomes" id="UP000595070"/>
    </source>
</evidence>
<organism evidence="1 2">
    <name type="scientific">Campylobacter peloridis</name>
    <dbReference type="NCBI Taxonomy" id="488546"/>
    <lineage>
        <taxon>Bacteria</taxon>
        <taxon>Pseudomonadati</taxon>
        <taxon>Campylobacterota</taxon>
        <taxon>Epsilonproteobacteria</taxon>
        <taxon>Campylobacterales</taxon>
        <taxon>Campylobacteraceae</taxon>
        <taxon>Campylobacter</taxon>
    </lineage>
</organism>
<dbReference type="RefSeq" id="WP_044598399.1">
    <property type="nucleotide sequence ID" value="NZ_CP063079.1"/>
</dbReference>
<proteinExistence type="predicted"/>
<evidence type="ECO:0000313" key="1">
    <source>
        <dbReference type="EMBL" id="QOQ88359.1"/>
    </source>
</evidence>
<keyword evidence="2" id="KW-1185">Reference proteome</keyword>